<name>A0A380TXQ9_ACTLI</name>
<keyword evidence="2" id="KW-1185">Reference proteome</keyword>
<protein>
    <submittedName>
        <fullName evidence="1">Uncharacterized protein</fullName>
    </submittedName>
</protein>
<dbReference type="AlphaFoldDB" id="A0A380TXQ9"/>
<dbReference type="RefSeq" id="WP_115590560.1">
    <property type="nucleotide sequence ID" value="NZ_LR134169.1"/>
</dbReference>
<evidence type="ECO:0000313" key="2">
    <source>
        <dbReference type="Proteomes" id="UP000254253"/>
    </source>
</evidence>
<evidence type="ECO:0000313" key="1">
    <source>
        <dbReference type="EMBL" id="SUT93424.1"/>
    </source>
</evidence>
<accession>A0A380TXQ9</accession>
<gene>
    <name evidence="1" type="ORF">NCTC4191_01213</name>
</gene>
<dbReference type="Proteomes" id="UP000254253">
    <property type="component" value="Unassembled WGS sequence"/>
</dbReference>
<reference evidence="1 2" key="1">
    <citation type="submission" date="2018-06" db="EMBL/GenBank/DDBJ databases">
        <authorList>
            <consortium name="Pathogen Informatics"/>
            <person name="Doyle S."/>
        </authorList>
    </citation>
    <scope>NUCLEOTIDE SEQUENCE [LARGE SCALE GENOMIC DNA]</scope>
    <source>
        <strain evidence="1 2">NCTC4191</strain>
    </source>
</reference>
<proteinExistence type="predicted"/>
<organism evidence="1 2">
    <name type="scientific">Actinobacillus lignieresii</name>
    <dbReference type="NCBI Taxonomy" id="720"/>
    <lineage>
        <taxon>Bacteria</taxon>
        <taxon>Pseudomonadati</taxon>
        <taxon>Pseudomonadota</taxon>
        <taxon>Gammaproteobacteria</taxon>
        <taxon>Pasteurellales</taxon>
        <taxon>Pasteurellaceae</taxon>
        <taxon>Actinobacillus</taxon>
    </lineage>
</organism>
<sequence length="73" mass="8139">MKELNKIEIVNVSGGHWAGTIAGFFGSYIGSKYLDKITEKVEKNLNDFGHKQADSFRKDPSIITGRFSFNGDL</sequence>
<dbReference type="EMBL" id="UFRN01000002">
    <property type="protein sequence ID" value="SUT93424.1"/>
    <property type="molecule type" value="Genomic_DNA"/>
</dbReference>